<feature type="compositionally biased region" description="Basic and acidic residues" evidence="1">
    <location>
        <begin position="59"/>
        <end position="68"/>
    </location>
</feature>
<sequence>MAQVEGPEPPRLRKRHRTCRHVPALTRQFPSALVDGLVWVPVPEAGTSSKPATIKIRDLASKRRYEGRPRRRGGPAPAAGTSNIASASAPPTIFTAGSVQVWTDYAGPPGGNAKAYVGKRPRDSEERMPGWTALGCDEDEDGGNDNEDGEEEVDELEDEGNIMDDVLVAEEDHSSKVKGNLYVPRAPDGQAGRPWYGMGISRKGKHNMKCRWYDLTSKVQWLGWELCAVSDWTNPTLFVEGCAEIEERFWSHICAREGKSKLELAQSAPADQELAADVKRNPEQQDEKRAEQPFVWPLVFARGEDVPVNAHFSDAVVQ</sequence>
<dbReference type="Proteomes" id="UP000053257">
    <property type="component" value="Unassembled WGS sequence"/>
</dbReference>
<feature type="region of interest" description="Disordered" evidence="1">
    <location>
        <begin position="114"/>
        <end position="158"/>
    </location>
</feature>
<accession>A0A0C3RYX6</accession>
<dbReference type="EMBL" id="KN840776">
    <property type="protein sequence ID" value="KIP01512.1"/>
    <property type="molecule type" value="Genomic_DNA"/>
</dbReference>
<dbReference type="HOGENOM" id="CLU_874673_0_0_1"/>
<evidence type="ECO:0000256" key="1">
    <source>
        <dbReference type="SAM" id="MobiDB-lite"/>
    </source>
</evidence>
<protein>
    <submittedName>
        <fullName evidence="2">Uncharacterized protein</fullName>
    </submittedName>
</protein>
<organism evidence="2 3">
    <name type="scientific">Phlebiopsis gigantea (strain 11061_1 CR5-6)</name>
    <name type="common">White-rot fungus</name>
    <name type="synonym">Peniophora gigantea</name>
    <dbReference type="NCBI Taxonomy" id="745531"/>
    <lineage>
        <taxon>Eukaryota</taxon>
        <taxon>Fungi</taxon>
        <taxon>Dikarya</taxon>
        <taxon>Basidiomycota</taxon>
        <taxon>Agaricomycotina</taxon>
        <taxon>Agaricomycetes</taxon>
        <taxon>Polyporales</taxon>
        <taxon>Phanerochaetaceae</taxon>
        <taxon>Phlebiopsis</taxon>
    </lineage>
</organism>
<gene>
    <name evidence="2" type="ORF">PHLGIDRAFT_17151</name>
</gene>
<name>A0A0C3RYX6_PHLG1</name>
<proteinExistence type="predicted"/>
<dbReference type="AlphaFoldDB" id="A0A0C3RYX6"/>
<reference evidence="2 3" key="1">
    <citation type="journal article" date="2014" name="PLoS Genet.">
        <title>Analysis of the Phlebiopsis gigantea genome, transcriptome and secretome provides insight into its pioneer colonization strategies of wood.</title>
        <authorList>
            <person name="Hori C."/>
            <person name="Ishida T."/>
            <person name="Igarashi K."/>
            <person name="Samejima M."/>
            <person name="Suzuki H."/>
            <person name="Master E."/>
            <person name="Ferreira P."/>
            <person name="Ruiz-Duenas F.J."/>
            <person name="Held B."/>
            <person name="Canessa P."/>
            <person name="Larrondo L.F."/>
            <person name="Schmoll M."/>
            <person name="Druzhinina I.S."/>
            <person name="Kubicek C.P."/>
            <person name="Gaskell J.A."/>
            <person name="Kersten P."/>
            <person name="St John F."/>
            <person name="Glasner J."/>
            <person name="Sabat G."/>
            <person name="Splinter BonDurant S."/>
            <person name="Syed K."/>
            <person name="Yadav J."/>
            <person name="Mgbeahuruike A.C."/>
            <person name="Kovalchuk A."/>
            <person name="Asiegbu F.O."/>
            <person name="Lackner G."/>
            <person name="Hoffmeister D."/>
            <person name="Rencoret J."/>
            <person name="Gutierrez A."/>
            <person name="Sun H."/>
            <person name="Lindquist E."/>
            <person name="Barry K."/>
            <person name="Riley R."/>
            <person name="Grigoriev I.V."/>
            <person name="Henrissat B."/>
            <person name="Kues U."/>
            <person name="Berka R.M."/>
            <person name="Martinez A.T."/>
            <person name="Covert S.F."/>
            <person name="Blanchette R.A."/>
            <person name="Cullen D."/>
        </authorList>
    </citation>
    <scope>NUCLEOTIDE SEQUENCE [LARGE SCALE GENOMIC DNA]</scope>
    <source>
        <strain evidence="2 3">11061_1 CR5-6</strain>
    </source>
</reference>
<evidence type="ECO:0000313" key="2">
    <source>
        <dbReference type="EMBL" id="KIP01512.1"/>
    </source>
</evidence>
<evidence type="ECO:0000313" key="3">
    <source>
        <dbReference type="Proteomes" id="UP000053257"/>
    </source>
</evidence>
<feature type="compositionally biased region" description="Acidic residues" evidence="1">
    <location>
        <begin position="136"/>
        <end position="158"/>
    </location>
</feature>
<keyword evidence="3" id="KW-1185">Reference proteome</keyword>
<feature type="region of interest" description="Disordered" evidence="1">
    <location>
        <begin position="59"/>
        <end position="89"/>
    </location>
</feature>